<evidence type="ECO:0000256" key="2">
    <source>
        <dbReference type="ARBA" id="ARBA00022448"/>
    </source>
</evidence>
<feature type="domain" description="ABC transmembrane type-1" evidence="7">
    <location>
        <begin position="49"/>
        <end position="230"/>
    </location>
</feature>
<keyword evidence="4 6" id="KW-1133">Transmembrane helix</keyword>
<dbReference type="AlphaFoldDB" id="A0A5B2V5N1"/>
<proteinExistence type="inferred from homology"/>
<sequence>MRAAALNGRLAGPALLAGLIGLAVAAALAVRPAWIGELATYGPDLRALTAGHLLLVGISAGLAIATGLPLGILLSRPGAARLAEPVMQVLNVGATVPTLAVLALSMSVLGIGLLPALLTLWLATLLPIVRNTYAGLRGVPAPLLDAADGMGMTAAGRLRRVELPNAAPVIFAGLRTAVTVNIGAAPLASLIGAGGFGDLIFAGIQLYDPVMMLAGALATAALALATDGFLAALQRASTPRGLRLRGA</sequence>
<keyword evidence="5 6" id="KW-0472">Membrane</keyword>
<evidence type="ECO:0000313" key="9">
    <source>
        <dbReference type="Proteomes" id="UP000323142"/>
    </source>
</evidence>
<dbReference type="Proteomes" id="UP000323142">
    <property type="component" value="Unassembled WGS sequence"/>
</dbReference>
<dbReference type="CDD" id="cd06261">
    <property type="entry name" value="TM_PBP2"/>
    <property type="match status" value="1"/>
</dbReference>
<accession>A0A5B2V5N1</accession>
<dbReference type="InterPro" id="IPR051204">
    <property type="entry name" value="ABC_transp_perm/SBD"/>
</dbReference>
<dbReference type="PROSITE" id="PS50928">
    <property type="entry name" value="ABC_TM1"/>
    <property type="match status" value="1"/>
</dbReference>
<evidence type="ECO:0000256" key="6">
    <source>
        <dbReference type="RuleBase" id="RU363032"/>
    </source>
</evidence>
<evidence type="ECO:0000256" key="4">
    <source>
        <dbReference type="ARBA" id="ARBA00022989"/>
    </source>
</evidence>
<dbReference type="SUPFAM" id="SSF161098">
    <property type="entry name" value="MetI-like"/>
    <property type="match status" value="1"/>
</dbReference>
<feature type="transmembrane region" description="Helical" evidence="6">
    <location>
        <begin position="184"/>
        <end position="204"/>
    </location>
</feature>
<evidence type="ECO:0000256" key="5">
    <source>
        <dbReference type="ARBA" id="ARBA00023136"/>
    </source>
</evidence>
<dbReference type="RefSeq" id="WP_149821890.1">
    <property type="nucleotide sequence ID" value="NZ_VUOA01000042.1"/>
</dbReference>
<dbReference type="GO" id="GO:0031460">
    <property type="term" value="P:glycine betaine transport"/>
    <property type="evidence" value="ECO:0007669"/>
    <property type="project" value="TreeGrafter"/>
</dbReference>
<dbReference type="FunFam" id="1.10.3720.10:FF:000001">
    <property type="entry name" value="Glycine betaine ABC transporter, permease"/>
    <property type="match status" value="1"/>
</dbReference>
<evidence type="ECO:0000259" key="7">
    <source>
        <dbReference type="PROSITE" id="PS50928"/>
    </source>
</evidence>
<reference evidence="8 9" key="2">
    <citation type="submission" date="2019-09" db="EMBL/GenBank/DDBJ databases">
        <authorList>
            <person name="Jin C."/>
        </authorList>
    </citation>
    <scope>NUCLEOTIDE SEQUENCE [LARGE SCALE GENOMIC DNA]</scope>
    <source>
        <strain evidence="8 9">BN140002</strain>
    </source>
</reference>
<protein>
    <submittedName>
        <fullName evidence="8">ABC transporter permease</fullName>
    </submittedName>
</protein>
<dbReference type="GO" id="GO:0005886">
    <property type="term" value="C:plasma membrane"/>
    <property type="evidence" value="ECO:0007669"/>
    <property type="project" value="UniProtKB-SubCell"/>
</dbReference>
<dbReference type="InterPro" id="IPR000515">
    <property type="entry name" value="MetI-like"/>
</dbReference>
<evidence type="ECO:0000256" key="1">
    <source>
        <dbReference type="ARBA" id="ARBA00004651"/>
    </source>
</evidence>
<keyword evidence="9" id="KW-1185">Reference proteome</keyword>
<reference evidence="8 9" key="1">
    <citation type="submission" date="2019-09" db="EMBL/GenBank/DDBJ databases">
        <title>Salinarimonas rosea gen. nov., sp. nov., a new member of the a-2 subgroup of the Proteobacteria.</title>
        <authorList>
            <person name="Liu J."/>
        </authorList>
    </citation>
    <scope>NUCLEOTIDE SEQUENCE [LARGE SCALE GENOMIC DNA]</scope>
    <source>
        <strain evidence="8 9">BN140002</strain>
    </source>
</reference>
<feature type="transmembrane region" description="Helical" evidence="6">
    <location>
        <begin position="110"/>
        <end position="129"/>
    </location>
</feature>
<comment type="similarity">
    <text evidence="6">Belongs to the binding-protein-dependent transport system permease family.</text>
</comment>
<feature type="transmembrane region" description="Helical" evidence="6">
    <location>
        <begin position="53"/>
        <end position="74"/>
    </location>
</feature>
<evidence type="ECO:0000313" key="8">
    <source>
        <dbReference type="EMBL" id="KAA2234833.1"/>
    </source>
</evidence>
<organism evidence="8 9">
    <name type="scientific">Salinarimonas soli</name>
    <dbReference type="NCBI Taxonomy" id="1638099"/>
    <lineage>
        <taxon>Bacteria</taxon>
        <taxon>Pseudomonadati</taxon>
        <taxon>Pseudomonadota</taxon>
        <taxon>Alphaproteobacteria</taxon>
        <taxon>Hyphomicrobiales</taxon>
        <taxon>Salinarimonadaceae</taxon>
        <taxon>Salinarimonas</taxon>
    </lineage>
</organism>
<gene>
    <name evidence="8" type="ORF">F0L46_22670</name>
</gene>
<evidence type="ECO:0000256" key="3">
    <source>
        <dbReference type="ARBA" id="ARBA00022692"/>
    </source>
</evidence>
<keyword evidence="3 6" id="KW-0812">Transmembrane</keyword>
<feature type="transmembrane region" description="Helical" evidence="6">
    <location>
        <begin position="210"/>
        <end position="233"/>
    </location>
</feature>
<keyword evidence="2 6" id="KW-0813">Transport</keyword>
<dbReference type="OrthoDB" id="9801163at2"/>
<dbReference type="PANTHER" id="PTHR30177:SF4">
    <property type="entry name" value="OSMOPROTECTANT IMPORT PERMEASE PROTEIN OSMW"/>
    <property type="match status" value="1"/>
</dbReference>
<comment type="caution">
    <text evidence="8">The sequence shown here is derived from an EMBL/GenBank/DDBJ whole genome shotgun (WGS) entry which is preliminary data.</text>
</comment>
<dbReference type="Pfam" id="PF00528">
    <property type="entry name" value="BPD_transp_1"/>
    <property type="match status" value="1"/>
</dbReference>
<dbReference type="Gene3D" id="1.10.3720.10">
    <property type="entry name" value="MetI-like"/>
    <property type="match status" value="1"/>
</dbReference>
<dbReference type="EMBL" id="VUOA01000042">
    <property type="protein sequence ID" value="KAA2234833.1"/>
    <property type="molecule type" value="Genomic_DNA"/>
</dbReference>
<dbReference type="PANTHER" id="PTHR30177">
    <property type="entry name" value="GLYCINE BETAINE/L-PROLINE TRANSPORT SYSTEM PERMEASE PROTEIN PROW"/>
    <property type="match status" value="1"/>
</dbReference>
<dbReference type="InterPro" id="IPR035906">
    <property type="entry name" value="MetI-like_sf"/>
</dbReference>
<feature type="transmembrane region" description="Helical" evidence="6">
    <location>
        <begin position="86"/>
        <end position="104"/>
    </location>
</feature>
<name>A0A5B2V5N1_9HYPH</name>
<dbReference type="GO" id="GO:0055085">
    <property type="term" value="P:transmembrane transport"/>
    <property type="evidence" value="ECO:0007669"/>
    <property type="project" value="InterPro"/>
</dbReference>
<comment type="subcellular location">
    <subcellularLocation>
        <location evidence="1 6">Cell membrane</location>
        <topology evidence="1 6">Multi-pass membrane protein</topology>
    </subcellularLocation>
</comment>